<keyword evidence="3" id="KW-1185">Reference proteome</keyword>
<reference evidence="3" key="1">
    <citation type="submission" date="2016-10" db="EMBL/GenBank/DDBJ databases">
        <authorList>
            <person name="Varghese N."/>
            <person name="Submissions S."/>
        </authorList>
    </citation>
    <scope>NUCLEOTIDE SEQUENCE [LARGE SCALE GENOMIC DNA]</scope>
    <source>
        <strain evidence="3">CECT 8338</strain>
    </source>
</reference>
<dbReference type="STRING" id="1434072.SAMN05216210_0581"/>
<dbReference type="AlphaFoldDB" id="A0A1H2ECE6"/>
<feature type="domain" description="PIN-like" evidence="1">
    <location>
        <begin position="23"/>
        <end position="128"/>
    </location>
</feature>
<dbReference type="RefSeq" id="WP_197675049.1">
    <property type="nucleotide sequence ID" value="NZ_LT629787.1"/>
</dbReference>
<dbReference type="Pfam" id="PF18475">
    <property type="entry name" value="PIN7"/>
    <property type="match status" value="1"/>
</dbReference>
<organism evidence="2 3">
    <name type="scientific">Halopseudomonas salegens</name>
    <dbReference type="NCBI Taxonomy" id="1434072"/>
    <lineage>
        <taxon>Bacteria</taxon>
        <taxon>Pseudomonadati</taxon>
        <taxon>Pseudomonadota</taxon>
        <taxon>Gammaproteobacteria</taxon>
        <taxon>Pseudomonadales</taxon>
        <taxon>Pseudomonadaceae</taxon>
        <taxon>Halopseudomonas</taxon>
    </lineage>
</organism>
<sequence>MGDISEASDSSGHATEHETSVLLLDLENCPHHLNHLPKSLEQFDRVIICYAQRGPKVPLDWLVPLSKALQQERLTIHKMDQTGKNSADFGICFFAGLLAQELPLDTHFVIVSNDGDLDHAIQLLHRIGRSAERVGSQKVEPNSESDDDQALARYCRHLTTYRKNRPAREDTLRNSIRNKFKADPALAGRLYEALVREGVIIIDGGRVQYNDEAIARLLRN</sequence>
<gene>
    <name evidence="2" type="ORF">SAMN05216210_0581</name>
</gene>
<dbReference type="EMBL" id="LT629787">
    <property type="protein sequence ID" value="SDT92802.1"/>
    <property type="molecule type" value="Genomic_DNA"/>
</dbReference>
<evidence type="ECO:0000259" key="1">
    <source>
        <dbReference type="Pfam" id="PF18475"/>
    </source>
</evidence>
<protein>
    <submittedName>
        <fullName evidence="2">NYN domain-containing protein</fullName>
    </submittedName>
</protein>
<evidence type="ECO:0000313" key="2">
    <source>
        <dbReference type="EMBL" id="SDT92802.1"/>
    </source>
</evidence>
<dbReference type="InterPro" id="IPR041494">
    <property type="entry name" value="PIN7"/>
</dbReference>
<evidence type="ECO:0000313" key="3">
    <source>
        <dbReference type="Proteomes" id="UP000243924"/>
    </source>
</evidence>
<dbReference type="Gene3D" id="3.40.50.1010">
    <property type="entry name" value="5'-nuclease"/>
    <property type="match status" value="1"/>
</dbReference>
<dbReference type="Proteomes" id="UP000243924">
    <property type="component" value="Chromosome I"/>
</dbReference>
<accession>A0A1H2ECE6</accession>
<proteinExistence type="predicted"/>
<name>A0A1H2ECE6_9GAMM</name>